<dbReference type="PRINTS" id="PR00320">
    <property type="entry name" value="GPROTEINBRPT"/>
</dbReference>
<feature type="repeat" description="WD" evidence="5">
    <location>
        <begin position="470"/>
        <end position="511"/>
    </location>
</feature>
<dbReference type="InterPro" id="IPR036322">
    <property type="entry name" value="WD40_repeat_dom_sf"/>
</dbReference>
<evidence type="ECO:0000256" key="4">
    <source>
        <dbReference type="ARBA" id="ARBA00023242"/>
    </source>
</evidence>
<feature type="repeat" description="WD" evidence="5">
    <location>
        <begin position="96"/>
        <end position="137"/>
    </location>
</feature>
<evidence type="ECO:0000259" key="6">
    <source>
        <dbReference type="Pfam" id="PF08154"/>
    </source>
</evidence>
<dbReference type="PROSITE" id="PS50294">
    <property type="entry name" value="WD_REPEATS_REGION"/>
    <property type="match status" value="6"/>
</dbReference>
<dbReference type="PRINTS" id="PR00319">
    <property type="entry name" value="GPROTEINB"/>
</dbReference>
<evidence type="ECO:0000256" key="3">
    <source>
        <dbReference type="ARBA" id="ARBA00022737"/>
    </source>
</evidence>
<sequence length="545" mass="60722">MSYIVQFKSIDGEIIGDEIDCPVSTTPDQLTTLINHLLENEDPLPYSFFIDDVEIVNQLKDTAEEKKLTTEDNITIRFQAQAIFRVRPVTRCGADMPGHTGSILHSEFSANGKLLASASGDFTVRLWDLNTNMTKHILKGHTNWVQLASFSPDCRRLATGAVNSEVFIWDTGSRLTLRKLTGHKKFITGIAWEPFHLNPRCTRCVTCSKDGTAIIWNVDTGVRVATLGGHTASITCVKWGGNGVVYTGSQDRTIKLWDTTRLTSSGSVTMLASLKGHGHWVNSITLCSEHVLRCGPYVPGEKRQWGEHIDKLDRLRQRRIRDIERQTTARVSSLDKSLGEKEISLKEESVKKDEEAKPQKTISAATDEFYAAENAILLELQSIAKKAYDECIKACGGTEVFVSCSDDFTLFLWRPSATKRLKKPTARMTGHQQPVNHVLFSPNGLYVASASFDHHVKIWNGQTGRFVCSFRGHVGPVYKVAWSSDSRYLVSCSKDSTVKLWDLAAKKLKTDLPGHADEVFALDWSPDGSGVVSGGRDKIVKLWKY</sequence>
<dbReference type="SMART" id="SM00320">
    <property type="entry name" value="WD40"/>
    <property type="match status" value="8"/>
</dbReference>
<keyword evidence="2 5" id="KW-0853">WD repeat</keyword>
<dbReference type="PROSITE" id="PS00678">
    <property type="entry name" value="WD_REPEATS_1"/>
    <property type="match status" value="3"/>
</dbReference>
<proteinExistence type="predicted"/>
<dbReference type="Proteomes" id="UP001057375">
    <property type="component" value="Unassembled WGS sequence"/>
</dbReference>
<dbReference type="InterPro" id="IPR012972">
    <property type="entry name" value="NLE"/>
</dbReference>
<dbReference type="PANTHER" id="PTHR19848:SF0">
    <property type="entry name" value="NOTCHLESS PROTEIN HOMOLOG 1"/>
    <property type="match status" value="1"/>
</dbReference>
<dbReference type="InterPro" id="IPR020472">
    <property type="entry name" value="WD40_PAC1"/>
</dbReference>
<keyword evidence="3" id="KW-0677">Repeat</keyword>
<feature type="repeat" description="WD" evidence="5">
    <location>
        <begin position="227"/>
        <end position="258"/>
    </location>
</feature>
<dbReference type="SUPFAM" id="SSF50978">
    <property type="entry name" value="WD40 repeat-like"/>
    <property type="match status" value="1"/>
</dbReference>
<protein>
    <submittedName>
        <fullName evidence="7">Notchless protein homolog 1</fullName>
    </submittedName>
</protein>
<dbReference type="PANTHER" id="PTHR19848">
    <property type="entry name" value="WD40 REPEAT PROTEIN"/>
    <property type="match status" value="1"/>
</dbReference>
<organism evidence="7 8">
    <name type="scientific">Aduncisulcus paluster</name>
    <dbReference type="NCBI Taxonomy" id="2918883"/>
    <lineage>
        <taxon>Eukaryota</taxon>
        <taxon>Metamonada</taxon>
        <taxon>Carpediemonas-like organisms</taxon>
        <taxon>Aduncisulcus</taxon>
    </lineage>
</organism>
<dbReference type="InterPro" id="IPR001632">
    <property type="entry name" value="WD40_G-protein_beta-like"/>
</dbReference>
<accession>A0ABQ5KPZ3</accession>
<evidence type="ECO:0000313" key="8">
    <source>
        <dbReference type="Proteomes" id="UP001057375"/>
    </source>
</evidence>
<dbReference type="InterPro" id="IPR019775">
    <property type="entry name" value="WD40_repeat_CS"/>
</dbReference>
<dbReference type="Pfam" id="PF08154">
    <property type="entry name" value="NLE"/>
    <property type="match status" value="1"/>
</dbReference>
<dbReference type="EMBL" id="BQXS01010831">
    <property type="protein sequence ID" value="GKT34567.1"/>
    <property type="molecule type" value="Genomic_DNA"/>
</dbReference>
<dbReference type="InterPro" id="IPR011047">
    <property type="entry name" value="Quinoprotein_ADH-like_sf"/>
</dbReference>
<evidence type="ECO:0000256" key="5">
    <source>
        <dbReference type="PROSITE-ProRule" id="PRU00221"/>
    </source>
</evidence>
<dbReference type="CDD" id="cd00200">
    <property type="entry name" value="WD40"/>
    <property type="match status" value="1"/>
</dbReference>
<evidence type="ECO:0000256" key="2">
    <source>
        <dbReference type="ARBA" id="ARBA00022574"/>
    </source>
</evidence>
<reference evidence="7" key="1">
    <citation type="submission" date="2022-03" db="EMBL/GenBank/DDBJ databases">
        <title>Draft genome sequence of Aduncisulcus paluster, a free-living microaerophilic Fornicata.</title>
        <authorList>
            <person name="Yuyama I."/>
            <person name="Kume K."/>
            <person name="Tamura T."/>
            <person name="Inagaki Y."/>
            <person name="Hashimoto T."/>
        </authorList>
    </citation>
    <scope>NUCLEOTIDE SEQUENCE</scope>
    <source>
        <strain evidence="7">NY0171</strain>
    </source>
</reference>
<feature type="repeat" description="WD" evidence="5">
    <location>
        <begin position="428"/>
        <end position="469"/>
    </location>
</feature>
<evidence type="ECO:0000256" key="1">
    <source>
        <dbReference type="ARBA" id="ARBA00004604"/>
    </source>
</evidence>
<name>A0ABQ5KPZ3_9EUKA</name>
<comment type="subcellular location">
    <subcellularLocation>
        <location evidence="1">Nucleus</location>
        <location evidence="1">Nucleolus</location>
    </subcellularLocation>
</comment>
<feature type="repeat" description="WD" evidence="5">
    <location>
        <begin position="180"/>
        <end position="226"/>
    </location>
</feature>
<dbReference type="Gene3D" id="2.130.10.10">
    <property type="entry name" value="YVTN repeat-like/Quinoprotein amine dehydrogenase"/>
    <property type="match status" value="1"/>
</dbReference>
<dbReference type="Pfam" id="PF00400">
    <property type="entry name" value="WD40"/>
    <property type="match status" value="7"/>
</dbReference>
<dbReference type="PROSITE" id="PS50082">
    <property type="entry name" value="WD_REPEATS_2"/>
    <property type="match status" value="7"/>
</dbReference>
<keyword evidence="8" id="KW-1185">Reference proteome</keyword>
<feature type="repeat" description="WD" evidence="5">
    <location>
        <begin position="138"/>
        <end position="179"/>
    </location>
</feature>
<gene>
    <name evidence="7" type="ORF">ADUPG1_007900</name>
</gene>
<comment type="caution">
    <text evidence="7">The sequence shown here is derived from an EMBL/GenBank/DDBJ whole genome shotgun (WGS) entry which is preliminary data.</text>
</comment>
<feature type="domain" description="NLE" evidence="6">
    <location>
        <begin position="4"/>
        <end position="62"/>
    </location>
</feature>
<dbReference type="InterPro" id="IPR015943">
    <property type="entry name" value="WD40/YVTN_repeat-like_dom_sf"/>
</dbReference>
<dbReference type="SUPFAM" id="SSF50998">
    <property type="entry name" value="Quinoprotein alcohol dehydrogenase-like"/>
    <property type="match status" value="1"/>
</dbReference>
<dbReference type="InterPro" id="IPR001680">
    <property type="entry name" value="WD40_rpt"/>
</dbReference>
<evidence type="ECO:0000313" key="7">
    <source>
        <dbReference type="EMBL" id="GKT34567.1"/>
    </source>
</evidence>
<keyword evidence="4" id="KW-0539">Nucleus</keyword>
<feature type="repeat" description="WD" evidence="5">
    <location>
        <begin position="512"/>
        <end position="545"/>
    </location>
</feature>